<dbReference type="EMBL" id="NWUO01000007">
    <property type="protein sequence ID" value="PNS11672.1"/>
    <property type="molecule type" value="Genomic_DNA"/>
</dbReference>
<feature type="transmembrane region" description="Helical" evidence="1">
    <location>
        <begin position="15"/>
        <end position="36"/>
    </location>
</feature>
<gene>
    <name evidence="2" type="ORF">COO59_11715</name>
</gene>
<evidence type="ECO:0000256" key="1">
    <source>
        <dbReference type="SAM" id="Phobius"/>
    </source>
</evidence>
<proteinExistence type="predicted"/>
<keyword evidence="3" id="KW-1185">Reference proteome</keyword>
<accession>A0A2K1Q9F9</accession>
<evidence type="ECO:0000313" key="3">
    <source>
        <dbReference type="Proteomes" id="UP000236345"/>
    </source>
</evidence>
<comment type="caution">
    <text evidence="2">The sequence shown here is derived from an EMBL/GenBank/DDBJ whole genome shotgun (WGS) entry which is preliminary data.</text>
</comment>
<reference evidence="3" key="1">
    <citation type="submission" date="2017-09" db="EMBL/GenBank/DDBJ databases">
        <authorList>
            <person name="Palmer M."/>
            <person name="Steenkamp E.T."/>
            <person name="Coetzee M.P."/>
            <person name="Avontuur J.R."/>
            <person name="Van Zyl E."/>
            <person name="Chan W.-Y."/>
            <person name="Blom J."/>
            <person name="Venter S.N."/>
        </authorList>
    </citation>
    <scope>NUCLEOTIDE SEQUENCE [LARGE SCALE GENOMIC DNA]</scope>
    <source>
        <strain evidence="3">QC88-366</strain>
    </source>
</reference>
<protein>
    <submittedName>
        <fullName evidence="2">Uncharacterized protein</fullName>
    </submittedName>
</protein>
<keyword evidence="1" id="KW-0812">Transmembrane</keyword>
<dbReference type="AlphaFoldDB" id="A0A2K1Q9F9"/>
<name>A0A2K1Q9F9_9GAMM</name>
<dbReference type="Proteomes" id="UP000236345">
    <property type="component" value="Unassembled WGS sequence"/>
</dbReference>
<organism evidence="2 3">
    <name type="scientific">Mixta theicola</name>
    <dbReference type="NCBI Taxonomy" id="1458355"/>
    <lineage>
        <taxon>Bacteria</taxon>
        <taxon>Pseudomonadati</taxon>
        <taxon>Pseudomonadota</taxon>
        <taxon>Gammaproteobacteria</taxon>
        <taxon>Enterobacterales</taxon>
        <taxon>Erwiniaceae</taxon>
        <taxon>Mixta</taxon>
    </lineage>
</organism>
<feature type="transmembrane region" description="Helical" evidence="1">
    <location>
        <begin position="42"/>
        <end position="60"/>
    </location>
</feature>
<dbReference type="OrthoDB" id="6614858at2"/>
<keyword evidence="1" id="KW-0472">Membrane</keyword>
<keyword evidence="1" id="KW-1133">Transmembrane helix</keyword>
<sequence length="62" mass="7316">MMGYIKKFLRRQGRFFFSMYGPALLTIIFALLQAHYFPGSPVWPTGVLFILIMIIIGRYVKW</sequence>
<evidence type="ECO:0000313" key="2">
    <source>
        <dbReference type="EMBL" id="PNS11672.1"/>
    </source>
</evidence>